<dbReference type="EMBL" id="CATOUU010000038">
    <property type="protein sequence ID" value="CAI9913887.1"/>
    <property type="molecule type" value="Genomic_DNA"/>
</dbReference>
<protein>
    <submittedName>
        <fullName evidence="2">Hypothetical_protein</fullName>
    </submittedName>
</protein>
<reference evidence="2 3" key="2">
    <citation type="submission" date="2024-07" db="EMBL/GenBank/DDBJ databases">
        <authorList>
            <person name="Akdeniz Z."/>
        </authorList>
    </citation>
    <scope>NUCLEOTIDE SEQUENCE [LARGE SCALE GENOMIC DNA]</scope>
</reference>
<dbReference type="Proteomes" id="UP001642409">
    <property type="component" value="Unassembled WGS sequence"/>
</dbReference>
<reference evidence="1" key="1">
    <citation type="submission" date="2023-06" db="EMBL/GenBank/DDBJ databases">
        <authorList>
            <person name="Kurt Z."/>
        </authorList>
    </citation>
    <scope>NUCLEOTIDE SEQUENCE</scope>
</reference>
<evidence type="ECO:0000313" key="3">
    <source>
        <dbReference type="Proteomes" id="UP001642409"/>
    </source>
</evidence>
<proteinExistence type="predicted"/>
<comment type="caution">
    <text evidence="1">The sequence shown here is derived from an EMBL/GenBank/DDBJ whole genome shotgun (WGS) entry which is preliminary data.</text>
</comment>
<dbReference type="EMBL" id="CAXDID020000437">
    <property type="protein sequence ID" value="CAL6091643.1"/>
    <property type="molecule type" value="Genomic_DNA"/>
</dbReference>
<sequence length="103" mass="11498">MIIVHLSVIKSIALIQGCKLQLQTQTDKISALFNNIITELKIEEIVITFNFSGQILSGLVSECTAQILITNLNLTGKILNNIEFEYQNTNSGDDYIVIICLRI</sequence>
<evidence type="ECO:0000313" key="2">
    <source>
        <dbReference type="EMBL" id="CAL6091643.1"/>
    </source>
</evidence>
<evidence type="ECO:0000313" key="1">
    <source>
        <dbReference type="EMBL" id="CAI9913887.1"/>
    </source>
</evidence>
<organism evidence="1">
    <name type="scientific">Hexamita inflata</name>
    <dbReference type="NCBI Taxonomy" id="28002"/>
    <lineage>
        <taxon>Eukaryota</taxon>
        <taxon>Metamonada</taxon>
        <taxon>Diplomonadida</taxon>
        <taxon>Hexamitidae</taxon>
        <taxon>Hexamitinae</taxon>
        <taxon>Hexamita</taxon>
    </lineage>
</organism>
<gene>
    <name evidence="1" type="ORF">HINF_LOCUS1532</name>
    <name evidence="2" type="ORF">HINF_LOCUS65885</name>
</gene>
<keyword evidence="3" id="KW-1185">Reference proteome</keyword>
<name>A0AA86TEC4_9EUKA</name>
<dbReference type="AlphaFoldDB" id="A0AA86TEC4"/>
<accession>A0AA86TEC4</accession>